<dbReference type="Gene3D" id="3.40.920.10">
    <property type="entry name" value="Pyruvate-ferredoxin oxidoreductase, PFOR, domain III"/>
    <property type="match status" value="1"/>
</dbReference>
<comment type="caution">
    <text evidence="3">The sequence shown here is derived from an EMBL/GenBank/DDBJ whole genome shotgun (WGS) entry which is preliminary data.</text>
</comment>
<evidence type="ECO:0000256" key="1">
    <source>
        <dbReference type="ARBA" id="ARBA00023002"/>
    </source>
</evidence>
<gene>
    <name evidence="3" type="ORF">LCGC14_2321310</name>
</gene>
<proteinExistence type="predicted"/>
<dbReference type="EMBL" id="LAZR01033169">
    <property type="protein sequence ID" value="KKL48860.1"/>
    <property type="molecule type" value="Genomic_DNA"/>
</dbReference>
<dbReference type="AlphaFoldDB" id="A0A0F9EV81"/>
<evidence type="ECO:0000313" key="3">
    <source>
        <dbReference type="EMBL" id="KKL48860.1"/>
    </source>
</evidence>
<dbReference type="Pfam" id="PF01558">
    <property type="entry name" value="POR"/>
    <property type="match status" value="1"/>
</dbReference>
<dbReference type="GO" id="GO:0016903">
    <property type="term" value="F:oxidoreductase activity, acting on the aldehyde or oxo group of donors"/>
    <property type="evidence" value="ECO:0007669"/>
    <property type="project" value="InterPro"/>
</dbReference>
<feature type="non-terminal residue" evidence="3">
    <location>
        <position position="124"/>
    </location>
</feature>
<dbReference type="PANTHER" id="PTHR42730">
    <property type="entry name" value="2-OXOGLUTARATE SYNTHASE SUBUNIT KORC"/>
    <property type="match status" value="1"/>
</dbReference>
<keyword evidence="1" id="KW-0560">Oxidoreductase</keyword>
<sequence length="124" mass="13742">MTEKVILAGLGGQGMMLLGRLIAQAVMLDGKNVTFFPSYGTEVRGGTAHYHLIVSEEEIFSPVIEEADTLIMMNLPSYLKFKNFLKPNSLLFLNSSMIDKIDNEMCIDIFRIPATKIANDLGNV</sequence>
<organism evidence="3">
    <name type="scientific">marine sediment metagenome</name>
    <dbReference type="NCBI Taxonomy" id="412755"/>
    <lineage>
        <taxon>unclassified sequences</taxon>
        <taxon>metagenomes</taxon>
        <taxon>ecological metagenomes</taxon>
    </lineage>
</organism>
<evidence type="ECO:0000259" key="2">
    <source>
        <dbReference type="Pfam" id="PF01558"/>
    </source>
</evidence>
<dbReference type="InterPro" id="IPR052554">
    <property type="entry name" value="2-oxoglutarate_synth_KorC"/>
</dbReference>
<accession>A0A0F9EV81</accession>
<dbReference type="InterPro" id="IPR019752">
    <property type="entry name" value="Pyrv/ketoisovalerate_OxRed_cat"/>
</dbReference>
<feature type="domain" description="Pyruvate/ketoisovalerate oxidoreductase catalytic" evidence="2">
    <location>
        <begin position="11"/>
        <end position="123"/>
    </location>
</feature>
<name>A0A0F9EV81_9ZZZZ</name>
<protein>
    <recommendedName>
        <fullName evidence="2">Pyruvate/ketoisovalerate oxidoreductase catalytic domain-containing protein</fullName>
    </recommendedName>
</protein>
<reference evidence="3" key="1">
    <citation type="journal article" date="2015" name="Nature">
        <title>Complex archaea that bridge the gap between prokaryotes and eukaryotes.</title>
        <authorList>
            <person name="Spang A."/>
            <person name="Saw J.H."/>
            <person name="Jorgensen S.L."/>
            <person name="Zaremba-Niedzwiedzka K."/>
            <person name="Martijn J."/>
            <person name="Lind A.E."/>
            <person name="van Eijk R."/>
            <person name="Schleper C."/>
            <person name="Guy L."/>
            <person name="Ettema T.J."/>
        </authorList>
    </citation>
    <scope>NUCLEOTIDE SEQUENCE</scope>
</reference>
<dbReference type="PANTHER" id="PTHR42730:SF1">
    <property type="entry name" value="2-OXOGLUTARATE SYNTHASE SUBUNIT KORC"/>
    <property type="match status" value="1"/>
</dbReference>
<dbReference type="InterPro" id="IPR002869">
    <property type="entry name" value="Pyrv_flavodox_OxRed_cen"/>
</dbReference>
<dbReference type="SUPFAM" id="SSF53323">
    <property type="entry name" value="Pyruvate-ferredoxin oxidoreductase, PFOR, domain III"/>
    <property type="match status" value="1"/>
</dbReference>